<feature type="compositionally biased region" description="Polar residues" evidence="1">
    <location>
        <begin position="123"/>
        <end position="148"/>
    </location>
</feature>
<accession>A0A0C2XA33</accession>
<dbReference type="AlphaFoldDB" id="A0A0C2XA33"/>
<dbReference type="HOGENOM" id="CLU_595756_0_0_1"/>
<evidence type="ECO:0000313" key="3">
    <source>
        <dbReference type="Proteomes" id="UP000054549"/>
    </source>
</evidence>
<feature type="region of interest" description="Disordered" evidence="1">
    <location>
        <begin position="112"/>
        <end position="148"/>
    </location>
</feature>
<organism evidence="2 3">
    <name type="scientific">Amanita muscaria (strain Koide BX008)</name>
    <dbReference type="NCBI Taxonomy" id="946122"/>
    <lineage>
        <taxon>Eukaryota</taxon>
        <taxon>Fungi</taxon>
        <taxon>Dikarya</taxon>
        <taxon>Basidiomycota</taxon>
        <taxon>Agaricomycotina</taxon>
        <taxon>Agaricomycetes</taxon>
        <taxon>Agaricomycetidae</taxon>
        <taxon>Agaricales</taxon>
        <taxon>Pluteineae</taxon>
        <taxon>Amanitaceae</taxon>
        <taxon>Amanita</taxon>
    </lineage>
</organism>
<feature type="compositionally biased region" description="Polar residues" evidence="1">
    <location>
        <begin position="58"/>
        <end position="73"/>
    </location>
</feature>
<feature type="region of interest" description="Disordered" evidence="1">
    <location>
        <begin position="155"/>
        <end position="174"/>
    </location>
</feature>
<dbReference type="EMBL" id="KN818222">
    <property type="protein sequence ID" value="KIL71247.1"/>
    <property type="molecule type" value="Genomic_DNA"/>
</dbReference>
<dbReference type="OrthoDB" id="47801at2759"/>
<feature type="region of interest" description="Disordered" evidence="1">
    <location>
        <begin position="52"/>
        <end position="73"/>
    </location>
</feature>
<gene>
    <name evidence="2" type="ORF">M378DRAFT_154763</name>
</gene>
<proteinExistence type="predicted"/>
<reference evidence="2 3" key="1">
    <citation type="submission" date="2014-04" db="EMBL/GenBank/DDBJ databases">
        <title>Evolutionary Origins and Diversification of the Mycorrhizal Mutualists.</title>
        <authorList>
            <consortium name="DOE Joint Genome Institute"/>
            <consortium name="Mycorrhizal Genomics Consortium"/>
            <person name="Kohler A."/>
            <person name="Kuo A."/>
            <person name="Nagy L.G."/>
            <person name="Floudas D."/>
            <person name="Copeland A."/>
            <person name="Barry K.W."/>
            <person name="Cichocki N."/>
            <person name="Veneault-Fourrey C."/>
            <person name="LaButti K."/>
            <person name="Lindquist E.A."/>
            <person name="Lipzen A."/>
            <person name="Lundell T."/>
            <person name="Morin E."/>
            <person name="Murat C."/>
            <person name="Riley R."/>
            <person name="Ohm R."/>
            <person name="Sun H."/>
            <person name="Tunlid A."/>
            <person name="Henrissat B."/>
            <person name="Grigoriev I.V."/>
            <person name="Hibbett D.S."/>
            <person name="Martin F."/>
        </authorList>
    </citation>
    <scope>NUCLEOTIDE SEQUENCE [LARGE SCALE GENOMIC DNA]</scope>
    <source>
        <strain evidence="2 3">Koide BX008</strain>
    </source>
</reference>
<evidence type="ECO:0000256" key="1">
    <source>
        <dbReference type="SAM" id="MobiDB-lite"/>
    </source>
</evidence>
<keyword evidence="3" id="KW-1185">Reference proteome</keyword>
<name>A0A0C2XA33_AMAMK</name>
<sequence length="459" mass="50591">MSRIAHEDESIRMHNEALQAIEDAALARALELSKETALEEARRRYHQAEAHVPDHTLPSHSPSNKQTTQPDKTSSLAMLSGVTIVRSGTNQEKISVQSSSASMTWGEKDQLGRYTSTSSSQSGPNSQERAFSYSVPSRRSDSPASNLVSRTDRIKHAKNVHHGQNDDLTPNSDYQLGGRHSISQALLVNVRSFVPPQKCYKCGTLVERVQNNETVAGLHAICTKCKSLYCRGCFLPKNCSRGCPGGARCAVENCCPGIRAIAAFDALSDFNNAFVAALHEHRRLDHPYGCINTLLREKDASVRRFERSFINTLHKLPPLLRPLSADLHPPIAGLVFESLLPQVIYGYLKHEDVGDWVMHSEAYLAILEALKEFPSCGLGSVSLEPFVCHGQSGVPLIPRADEEAGDTQWCCVEDAVKHLGAHQKRLSALSSRITFPATLLKVHKLSDGILYLLLQQVFN</sequence>
<dbReference type="Proteomes" id="UP000054549">
    <property type="component" value="Unassembled WGS sequence"/>
</dbReference>
<protein>
    <submittedName>
        <fullName evidence="2">Uncharacterized protein</fullName>
    </submittedName>
</protein>
<dbReference type="InParanoid" id="A0A0C2XA33"/>
<evidence type="ECO:0000313" key="2">
    <source>
        <dbReference type="EMBL" id="KIL71247.1"/>
    </source>
</evidence>